<dbReference type="Proteomes" id="UP001552299">
    <property type="component" value="Unassembled WGS sequence"/>
</dbReference>
<dbReference type="PANTHER" id="PTHR16219:SF1">
    <property type="entry name" value="HAUS AUGMIN-LIKE COMPLEX SUBUNIT 4"/>
    <property type="match status" value="1"/>
</dbReference>
<dbReference type="PANTHER" id="PTHR16219">
    <property type="entry name" value="AUGMIN SUBUNIT 4 FAMILY MEMBER"/>
    <property type="match status" value="1"/>
</dbReference>
<dbReference type="InterPro" id="IPR029327">
    <property type="entry name" value="HAUS4"/>
</dbReference>
<gene>
    <name evidence="1" type="ORF">M5K25_009772</name>
</gene>
<evidence type="ECO:0000313" key="1">
    <source>
        <dbReference type="EMBL" id="KAL0920624.1"/>
    </source>
</evidence>
<dbReference type="Pfam" id="PF14735">
    <property type="entry name" value="HAUS4"/>
    <property type="match status" value="1"/>
</dbReference>
<keyword evidence="2" id="KW-1185">Reference proteome</keyword>
<protein>
    <submittedName>
        <fullName evidence="1">Uncharacterized protein</fullName>
    </submittedName>
</protein>
<accession>A0ABD0V6J5</accession>
<dbReference type="EMBL" id="JANQDX010000008">
    <property type="protein sequence ID" value="KAL0920624.1"/>
    <property type="molecule type" value="Genomic_DNA"/>
</dbReference>
<comment type="caution">
    <text evidence="1">The sequence shown here is derived from an EMBL/GenBank/DDBJ whole genome shotgun (WGS) entry which is preliminary data.</text>
</comment>
<evidence type="ECO:0000313" key="2">
    <source>
        <dbReference type="Proteomes" id="UP001552299"/>
    </source>
</evidence>
<organism evidence="1 2">
    <name type="scientific">Dendrobium thyrsiflorum</name>
    <name type="common">Pinecone-like raceme dendrobium</name>
    <name type="synonym">Orchid</name>
    <dbReference type="NCBI Taxonomy" id="117978"/>
    <lineage>
        <taxon>Eukaryota</taxon>
        <taxon>Viridiplantae</taxon>
        <taxon>Streptophyta</taxon>
        <taxon>Embryophyta</taxon>
        <taxon>Tracheophyta</taxon>
        <taxon>Spermatophyta</taxon>
        <taxon>Magnoliopsida</taxon>
        <taxon>Liliopsida</taxon>
        <taxon>Asparagales</taxon>
        <taxon>Orchidaceae</taxon>
        <taxon>Epidendroideae</taxon>
        <taxon>Malaxideae</taxon>
        <taxon>Dendrobiinae</taxon>
        <taxon>Dendrobium</taxon>
    </lineage>
</organism>
<proteinExistence type="predicted"/>
<sequence length="145" mass="16995">MDRKIRVFARVKLIIEEIQVIDQILEVLIKFKMNLKLQHQHEFVSLEACLFLSISQVIYLHSNLQIKYLVEATEEASIAYNKAVTRLREYQGVDSYFDSIGRQCNDIKLEGMQWKIHQVEMDLKRSLDQRKMSGMGEVATSIWTS</sequence>
<reference evidence="1 2" key="1">
    <citation type="journal article" date="2024" name="Plant Biotechnol. J.">
        <title>Dendrobium thyrsiflorum genome and its molecular insights into genes involved in important horticultural traits.</title>
        <authorList>
            <person name="Chen B."/>
            <person name="Wang J.Y."/>
            <person name="Zheng P.J."/>
            <person name="Li K.L."/>
            <person name="Liang Y.M."/>
            <person name="Chen X.F."/>
            <person name="Zhang C."/>
            <person name="Zhao X."/>
            <person name="He X."/>
            <person name="Zhang G.Q."/>
            <person name="Liu Z.J."/>
            <person name="Xu Q."/>
        </authorList>
    </citation>
    <scope>NUCLEOTIDE SEQUENCE [LARGE SCALE GENOMIC DNA]</scope>
    <source>
        <strain evidence="1">GZMU011</strain>
    </source>
</reference>
<name>A0ABD0V6J5_DENTH</name>
<dbReference type="AlphaFoldDB" id="A0ABD0V6J5"/>